<organism evidence="1 2">
    <name type="scientific">Trema orientale</name>
    <name type="common">Charcoal tree</name>
    <name type="synonym">Celtis orientalis</name>
    <dbReference type="NCBI Taxonomy" id="63057"/>
    <lineage>
        <taxon>Eukaryota</taxon>
        <taxon>Viridiplantae</taxon>
        <taxon>Streptophyta</taxon>
        <taxon>Embryophyta</taxon>
        <taxon>Tracheophyta</taxon>
        <taxon>Spermatophyta</taxon>
        <taxon>Magnoliopsida</taxon>
        <taxon>eudicotyledons</taxon>
        <taxon>Gunneridae</taxon>
        <taxon>Pentapetalae</taxon>
        <taxon>rosids</taxon>
        <taxon>fabids</taxon>
        <taxon>Rosales</taxon>
        <taxon>Cannabaceae</taxon>
        <taxon>Trema</taxon>
    </lineage>
</organism>
<proteinExistence type="predicted"/>
<dbReference type="EMBL" id="JXTC01000155">
    <property type="protein sequence ID" value="PON84896.1"/>
    <property type="molecule type" value="Genomic_DNA"/>
</dbReference>
<dbReference type="InParanoid" id="A0A2P5EH73"/>
<gene>
    <name evidence="1" type="ORF">TorRG33x02_192940</name>
</gene>
<keyword evidence="2" id="KW-1185">Reference proteome</keyword>
<protein>
    <submittedName>
        <fullName evidence="1">Uncharacterized protein</fullName>
    </submittedName>
</protein>
<dbReference type="Proteomes" id="UP000237000">
    <property type="component" value="Unassembled WGS sequence"/>
</dbReference>
<comment type="caution">
    <text evidence="1">The sequence shown here is derived from an EMBL/GenBank/DDBJ whole genome shotgun (WGS) entry which is preliminary data.</text>
</comment>
<accession>A0A2P5EH73</accession>
<dbReference type="AlphaFoldDB" id="A0A2P5EH73"/>
<evidence type="ECO:0000313" key="1">
    <source>
        <dbReference type="EMBL" id="PON84896.1"/>
    </source>
</evidence>
<reference evidence="2" key="1">
    <citation type="submission" date="2016-06" db="EMBL/GenBank/DDBJ databases">
        <title>Parallel loss of symbiosis genes in relatives of nitrogen-fixing non-legume Parasponia.</title>
        <authorList>
            <person name="Van Velzen R."/>
            <person name="Holmer R."/>
            <person name="Bu F."/>
            <person name="Rutten L."/>
            <person name="Van Zeijl A."/>
            <person name="Liu W."/>
            <person name="Santuari L."/>
            <person name="Cao Q."/>
            <person name="Sharma T."/>
            <person name="Shen D."/>
            <person name="Roswanjaya Y."/>
            <person name="Wardhani T."/>
            <person name="Kalhor M.S."/>
            <person name="Jansen J."/>
            <person name="Van den Hoogen J."/>
            <person name="Gungor B."/>
            <person name="Hartog M."/>
            <person name="Hontelez J."/>
            <person name="Verver J."/>
            <person name="Yang W.-C."/>
            <person name="Schijlen E."/>
            <person name="Repin R."/>
            <person name="Schilthuizen M."/>
            <person name="Schranz E."/>
            <person name="Heidstra R."/>
            <person name="Miyata K."/>
            <person name="Fedorova E."/>
            <person name="Kohlen W."/>
            <person name="Bisseling T."/>
            <person name="Smit S."/>
            <person name="Geurts R."/>
        </authorList>
    </citation>
    <scope>NUCLEOTIDE SEQUENCE [LARGE SCALE GENOMIC DNA]</scope>
    <source>
        <strain evidence="2">cv. RG33-2</strain>
    </source>
</reference>
<name>A0A2P5EH73_TREOI</name>
<sequence length="65" mass="6991">MVYRHCCTFTSAGTRTEASSTGGRSLLATLLSLSPKAHSSEATTCLAQFNNIWVFKSNSASYIVD</sequence>
<evidence type="ECO:0000313" key="2">
    <source>
        <dbReference type="Proteomes" id="UP000237000"/>
    </source>
</evidence>